<reference evidence="5 6" key="1">
    <citation type="submission" date="2016-10" db="EMBL/GenBank/DDBJ databases">
        <authorList>
            <person name="Cai Z."/>
        </authorList>
    </citation>
    <scope>NUCLEOTIDE SEQUENCE [LARGE SCALE GENOMIC DNA]</scope>
    <source>
        <strain evidence="5 6">CGMCC 1.10826</strain>
    </source>
</reference>
<dbReference type="PANTHER" id="PTHR43877">
    <property type="entry name" value="AMINOALKYLPHOSPHONATE N-ACETYLTRANSFERASE-RELATED-RELATED"/>
    <property type="match status" value="1"/>
</dbReference>
<dbReference type="CDD" id="cd04301">
    <property type="entry name" value="NAT_SF"/>
    <property type="match status" value="1"/>
</dbReference>
<proteinExistence type="predicted"/>
<evidence type="ECO:0000259" key="4">
    <source>
        <dbReference type="PROSITE" id="PS51186"/>
    </source>
</evidence>
<dbReference type="InterPro" id="IPR016181">
    <property type="entry name" value="Acyl_CoA_acyltransferase"/>
</dbReference>
<evidence type="ECO:0000313" key="6">
    <source>
        <dbReference type="Proteomes" id="UP000250222"/>
    </source>
</evidence>
<dbReference type="PROSITE" id="PS51186">
    <property type="entry name" value="GNAT"/>
    <property type="match status" value="1"/>
</dbReference>
<dbReference type="Pfam" id="PF00583">
    <property type="entry name" value="Acetyltransf_1"/>
    <property type="match status" value="1"/>
</dbReference>
<dbReference type="Gene3D" id="3.40.630.30">
    <property type="match status" value="1"/>
</dbReference>
<accession>A0A2Y9AIU4</accession>
<dbReference type="PANTHER" id="PTHR43877:SF2">
    <property type="entry name" value="AMINOALKYLPHOSPHONATE N-ACETYLTRANSFERASE-RELATED"/>
    <property type="match status" value="1"/>
</dbReference>
<evidence type="ECO:0000256" key="1">
    <source>
        <dbReference type="ARBA" id="ARBA00022679"/>
    </source>
</evidence>
<sequence length="170" mass="17514">MTPAGADVGEGRGTLTGVEHTGDADVEVRDATPGDVPLLERVLPGNHAQQLANAAAGRRTFLVARCGEEPVGTAVVRWTGLPVDGHGAVAEIGSLEVVPARRGEGIGRLLVVAAEQRVRRRGGTAAAIVVAEDNGDARRLYERLGYRETGARRAVAGGAGLLLVRALAGD</sequence>
<feature type="region of interest" description="Disordered" evidence="3">
    <location>
        <begin position="1"/>
        <end position="22"/>
    </location>
</feature>
<dbReference type="AlphaFoldDB" id="A0A2Y9AIU4"/>
<keyword evidence="6" id="KW-1185">Reference proteome</keyword>
<dbReference type="EMBL" id="UETB01000009">
    <property type="protein sequence ID" value="SSA43966.1"/>
    <property type="molecule type" value="Genomic_DNA"/>
</dbReference>
<dbReference type="InterPro" id="IPR000182">
    <property type="entry name" value="GNAT_dom"/>
</dbReference>
<evidence type="ECO:0000313" key="5">
    <source>
        <dbReference type="EMBL" id="SSA43966.1"/>
    </source>
</evidence>
<feature type="domain" description="N-acetyltransferase" evidence="4">
    <location>
        <begin position="26"/>
        <end position="168"/>
    </location>
</feature>
<dbReference type="SUPFAM" id="SSF55729">
    <property type="entry name" value="Acyl-CoA N-acyltransferases (Nat)"/>
    <property type="match status" value="1"/>
</dbReference>
<evidence type="ECO:0000256" key="2">
    <source>
        <dbReference type="ARBA" id="ARBA00023315"/>
    </source>
</evidence>
<dbReference type="Proteomes" id="UP000250222">
    <property type="component" value="Unassembled WGS sequence"/>
</dbReference>
<protein>
    <submittedName>
        <fullName evidence="5">Acetyltransferase (GNAT) family protein</fullName>
    </submittedName>
</protein>
<keyword evidence="1 5" id="KW-0808">Transferase</keyword>
<dbReference type="GO" id="GO:0016747">
    <property type="term" value="F:acyltransferase activity, transferring groups other than amino-acyl groups"/>
    <property type="evidence" value="ECO:0007669"/>
    <property type="project" value="InterPro"/>
</dbReference>
<organism evidence="5 6">
    <name type="scientific">Georgenia satyanarayanai</name>
    <dbReference type="NCBI Taxonomy" id="860221"/>
    <lineage>
        <taxon>Bacteria</taxon>
        <taxon>Bacillati</taxon>
        <taxon>Actinomycetota</taxon>
        <taxon>Actinomycetes</taxon>
        <taxon>Micrococcales</taxon>
        <taxon>Bogoriellaceae</taxon>
        <taxon>Georgenia</taxon>
    </lineage>
</organism>
<gene>
    <name evidence="5" type="ORF">SAMN05216184_10926</name>
</gene>
<keyword evidence="2" id="KW-0012">Acyltransferase</keyword>
<evidence type="ECO:0000256" key="3">
    <source>
        <dbReference type="SAM" id="MobiDB-lite"/>
    </source>
</evidence>
<name>A0A2Y9AIU4_9MICO</name>
<dbReference type="InterPro" id="IPR050832">
    <property type="entry name" value="Bact_Acetyltransf"/>
</dbReference>